<evidence type="ECO:0000256" key="4">
    <source>
        <dbReference type="ARBA" id="ARBA00022729"/>
    </source>
</evidence>
<protein>
    <submittedName>
        <fullName evidence="6">ABC transporter substrate-binding protein</fullName>
    </submittedName>
</protein>
<dbReference type="PIRSF" id="PIRSF002741">
    <property type="entry name" value="MppA"/>
    <property type="match status" value="1"/>
</dbReference>
<comment type="similarity">
    <text evidence="2">Belongs to the bacterial solute-binding protein 5 family.</text>
</comment>
<keyword evidence="4" id="KW-0732">Signal</keyword>
<evidence type="ECO:0000259" key="5">
    <source>
        <dbReference type="Pfam" id="PF00496"/>
    </source>
</evidence>
<dbReference type="SUPFAM" id="SSF53850">
    <property type="entry name" value="Periplasmic binding protein-like II"/>
    <property type="match status" value="1"/>
</dbReference>
<keyword evidence="3" id="KW-0813">Transport</keyword>
<reference evidence="6" key="1">
    <citation type="journal article" date="2014" name="Int. J. Syst. Evol. Microbiol.">
        <title>Complete genome sequence of Corynebacterium casei LMG S-19264T (=DSM 44701T), isolated from a smear-ripened cheese.</title>
        <authorList>
            <consortium name="US DOE Joint Genome Institute (JGI-PGF)"/>
            <person name="Walter F."/>
            <person name="Albersmeier A."/>
            <person name="Kalinowski J."/>
            <person name="Ruckert C."/>
        </authorList>
    </citation>
    <scope>NUCLEOTIDE SEQUENCE</scope>
    <source>
        <strain evidence="6">KCTC 32437</strain>
    </source>
</reference>
<feature type="domain" description="Solute-binding protein family 5" evidence="5">
    <location>
        <begin position="69"/>
        <end position="436"/>
    </location>
</feature>
<dbReference type="Pfam" id="PF00496">
    <property type="entry name" value="SBP_bac_5"/>
    <property type="match status" value="1"/>
</dbReference>
<dbReference type="AlphaFoldDB" id="A0A918S7S7"/>
<dbReference type="CDD" id="cd08512">
    <property type="entry name" value="PBP2_NikA_DppA_OppA_like_7"/>
    <property type="match status" value="1"/>
</dbReference>
<dbReference type="Gene3D" id="3.40.190.10">
    <property type="entry name" value="Periplasmic binding protein-like II"/>
    <property type="match status" value="1"/>
</dbReference>
<evidence type="ECO:0000313" key="7">
    <source>
        <dbReference type="Proteomes" id="UP000646579"/>
    </source>
</evidence>
<organism evidence="6 7">
    <name type="scientific">Devosia pacifica</name>
    <dbReference type="NCBI Taxonomy" id="1335967"/>
    <lineage>
        <taxon>Bacteria</taxon>
        <taxon>Pseudomonadati</taxon>
        <taxon>Pseudomonadota</taxon>
        <taxon>Alphaproteobacteria</taxon>
        <taxon>Hyphomicrobiales</taxon>
        <taxon>Devosiaceae</taxon>
        <taxon>Devosia</taxon>
    </lineage>
</organism>
<comment type="subcellular location">
    <subcellularLocation>
        <location evidence="1">Periplasm</location>
    </subcellularLocation>
</comment>
<evidence type="ECO:0000256" key="2">
    <source>
        <dbReference type="ARBA" id="ARBA00005695"/>
    </source>
</evidence>
<accession>A0A918S7S7</accession>
<dbReference type="InterPro" id="IPR000914">
    <property type="entry name" value="SBP_5_dom"/>
</dbReference>
<name>A0A918S7S7_9HYPH</name>
<dbReference type="EMBL" id="BMZE01000002">
    <property type="protein sequence ID" value="GHA24979.1"/>
    <property type="molecule type" value="Genomic_DNA"/>
</dbReference>
<gene>
    <name evidence="6" type="ORF">GCM10007989_20800</name>
</gene>
<dbReference type="GO" id="GO:0015833">
    <property type="term" value="P:peptide transport"/>
    <property type="evidence" value="ECO:0007669"/>
    <property type="project" value="TreeGrafter"/>
</dbReference>
<dbReference type="GO" id="GO:1904680">
    <property type="term" value="F:peptide transmembrane transporter activity"/>
    <property type="evidence" value="ECO:0007669"/>
    <property type="project" value="TreeGrafter"/>
</dbReference>
<dbReference type="PANTHER" id="PTHR30290">
    <property type="entry name" value="PERIPLASMIC BINDING COMPONENT OF ABC TRANSPORTER"/>
    <property type="match status" value="1"/>
</dbReference>
<dbReference type="Proteomes" id="UP000646579">
    <property type="component" value="Unassembled WGS sequence"/>
</dbReference>
<dbReference type="GO" id="GO:0030288">
    <property type="term" value="C:outer membrane-bounded periplasmic space"/>
    <property type="evidence" value="ECO:0007669"/>
    <property type="project" value="UniProtKB-ARBA"/>
</dbReference>
<sequence length="519" mass="57710">MAQSEFAPEPLSPEEVGSGPRLIYLHQEYPATLDPQNTSAFVGQLAMEMFDTLVTYEIDPATGIADQTNIVPRLASSWEISDDNKTLTFHLNPDARFWDGSPVTAEDVYWSIERALVGRMGWGTTQIETGGIFSVDQMEVVDPQTLAITYPDGLGRYSLRNFASMSLTVMSKAACEAGRAEGDEWCVDWIKTNAMGSGPYMLGEQQSGEYIVAVANEDYWGPAKPYYSEVLFRVVPEAQTRMLLLESGEAQIGFLTPNEYSVLQNSPNAKVFSVPSQQDVAVLRWKPDTAPFDDPKIREAVIKAIPYQRLVNEVCAGFCTPVQNLVGVNTPGYVAEPDFATDIEAAKALVAESSYAGDVPSFDVPVIDGSTHMAAGIIIQDALREIGLDMQIQPLTQNAFDEIAWGQRDLKVSIHSMGPWWNDFLYWAYWMYRTDSATNHIQYSNETLDENVLAALLIPQENEAEYMELQDEVLEILNGEHLAAPLYQVNWNVAVSSEVCNVNKFPWGTIAFSWLRPCV</sequence>
<dbReference type="GO" id="GO:0043190">
    <property type="term" value="C:ATP-binding cassette (ABC) transporter complex"/>
    <property type="evidence" value="ECO:0007669"/>
    <property type="project" value="InterPro"/>
</dbReference>
<reference evidence="6" key="2">
    <citation type="submission" date="2020-09" db="EMBL/GenBank/DDBJ databases">
        <authorList>
            <person name="Sun Q."/>
            <person name="Kim S."/>
        </authorList>
    </citation>
    <scope>NUCLEOTIDE SEQUENCE</scope>
    <source>
        <strain evidence="6">KCTC 32437</strain>
    </source>
</reference>
<dbReference type="InterPro" id="IPR039424">
    <property type="entry name" value="SBP_5"/>
</dbReference>
<proteinExistence type="inferred from homology"/>
<comment type="caution">
    <text evidence="6">The sequence shown here is derived from an EMBL/GenBank/DDBJ whole genome shotgun (WGS) entry which is preliminary data.</text>
</comment>
<dbReference type="Gene3D" id="3.10.105.10">
    <property type="entry name" value="Dipeptide-binding Protein, Domain 3"/>
    <property type="match status" value="1"/>
</dbReference>
<dbReference type="PANTHER" id="PTHR30290:SF10">
    <property type="entry name" value="PERIPLASMIC OLIGOPEPTIDE-BINDING PROTEIN-RELATED"/>
    <property type="match status" value="1"/>
</dbReference>
<evidence type="ECO:0000256" key="1">
    <source>
        <dbReference type="ARBA" id="ARBA00004418"/>
    </source>
</evidence>
<evidence type="ECO:0000256" key="3">
    <source>
        <dbReference type="ARBA" id="ARBA00022448"/>
    </source>
</evidence>
<keyword evidence="7" id="KW-1185">Reference proteome</keyword>
<evidence type="ECO:0000313" key="6">
    <source>
        <dbReference type="EMBL" id="GHA24979.1"/>
    </source>
</evidence>
<dbReference type="InterPro" id="IPR030678">
    <property type="entry name" value="Peptide/Ni-bd"/>
</dbReference>